<reference evidence="7 8" key="1">
    <citation type="submission" date="2020-04" db="EMBL/GenBank/DDBJ databases">
        <title>Perkinsus chesapeaki whole genome sequence.</title>
        <authorList>
            <person name="Bogema D.R."/>
        </authorList>
    </citation>
    <scope>NUCLEOTIDE SEQUENCE [LARGE SCALE GENOMIC DNA]</scope>
    <source>
        <strain evidence="7">ATCC PRA-425</strain>
    </source>
</reference>
<feature type="transmembrane region" description="Helical" evidence="5">
    <location>
        <begin position="139"/>
        <end position="156"/>
    </location>
</feature>
<evidence type="ECO:0000313" key="8">
    <source>
        <dbReference type="Proteomes" id="UP000591131"/>
    </source>
</evidence>
<name>A0A7J6LPM8_PERCH</name>
<evidence type="ECO:0000256" key="3">
    <source>
        <dbReference type="ARBA" id="ARBA00022989"/>
    </source>
</evidence>
<feature type="transmembrane region" description="Helical" evidence="5">
    <location>
        <begin position="51"/>
        <end position="73"/>
    </location>
</feature>
<evidence type="ECO:0000259" key="6">
    <source>
        <dbReference type="Pfam" id="PF01490"/>
    </source>
</evidence>
<feature type="transmembrane region" description="Helical" evidence="5">
    <location>
        <begin position="104"/>
        <end position="127"/>
    </location>
</feature>
<dbReference type="Pfam" id="PF01490">
    <property type="entry name" value="Aa_trans"/>
    <property type="match status" value="1"/>
</dbReference>
<dbReference type="GO" id="GO:0015179">
    <property type="term" value="F:L-amino acid transmembrane transporter activity"/>
    <property type="evidence" value="ECO:0007669"/>
    <property type="project" value="TreeGrafter"/>
</dbReference>
<feature type="transmembrane region" description="Helical" evidence="5">
    <location>
        <begin position="209"/>
        <end position="229"/>
    </location>
</feature>
<evidence type="ECO:0000256" key="5">
    <source>
        <dbReference type="SAM" id="Phobius"/>
    </source>
</evidence>
<feature type="transmembrane region" description="Helical" evidence="5">
    <location>
        <begin position="392"/>
        <end position="418"/>
    </location>
</feature>
<evidence type="ECO:0000256" key="2">
    <source>
        <dbReference type="ARBA" id="ARBA00022692"/>
    </source>
</evidence>
<dbReference type="PANTHER" id="PTHR22950">
    <property type="entry name" value="AMINO ACID TRANSPORTER"/>
    <property type="match status" value="1"/>
</dbReference>
<feature type="domain" description="Amino acid transporter transmembrane" evidence="6">
    <location>
        <begin position="21"/>
        <end position="415"/>
    </location>
</feature>
<feature type="transmembrane region" description="Helical" evidence="5">
    <location>
        <begin position="333"/>
        <end position="353"/>
    </location>
</feature>
<dbReference type="OrthoDB" id="655540at2759"/>
<accession>A0A7J6LPM8</accession>
<keyword evidence="8" id="KW-1185">Reference proteome</keyword>
<feature type="transmembrane region" description="Helical" evidence="5">
    <location>
        <begin position="359"/>
        <end position="380"/>
    </location>
</feature>
<gene>
    <name evidence="7" type="ORF">FOL47_006766</name>
</gene>
<keyword evidence="4 5" id="KW-0472">Membrane</keyword>
<feature type="transmembrane region" description="Helical" evidence="5">
    <location>
        <begin position="168"/>
        <end position="189"/>
    </location>
</feature>
<dbReference type="AlphaFoldDB" id="A0A7J6LPM8"/>
<dbReference type="InterPro" id="IPR013057">
    <property type="entry name" value="AA_transpt_TM"/>
</dbReference>
<dbReference type="Proteomes" id="UP000591131">
    <property type="component" value="Unassembled WGS sequence"/>
</dbReference>
<evidence type="ECO:0000256" key="1">
    <source>
        <dbReference type="ARBA" id="ARBA00004141"/>
    </source>
</evidence>
<evidence type="ECO:0000256" key="4">
    <source>
        <dbReference type="ARBA" id="ARBA00023136"/>
    </source>
</evidence>
<feature type="transmembrane region" description="Helical" evidence="5">
    <location>
        <begin position="289"/>
        <end position="312"/>
    </location>
</feature>
<keyword evidence="3 5" id="KW-1133">Transmembrane helix</keyword>
<evidence type="ECO:0000313" key="7">
    <source>
        <dbReference type="EMBL" id="KAF4661245.1"/>
    </source>
</evidence>
<sequence length="419" mass="44391">MSSSPFEETGKGISTASNGGVSVMRASCSIVMTAVGIGILALPRATAESGFVGGCITLCVAGLASFIAGLLLWKALFLNPTGVGTTAMPTFEEMGSVAFGRWGSVYFGLILHVVLTAICAVLLVLLASTTVALTKTWNIRLWIMVWALVCLPLSWIRKMKSVGIVASIGVLSVCVLVAVVIIACIQQLIESGPAKDYSVMSNDPLDLLSNFATFIFSFGFSATTPTITFSMKEPKRYPVSLAIAAIFCVLVYAVVMLLGYGAYGNSLLQTDTIVQAISPPNERLSPSGWVINLVVLVVVASHFLVLFTPTALAVDDLLSRARCIKGRSRIWSLAARSGVVILQALIGIAIPSVDKLVNLIGALCVIQLCFIIPIACYVKLKRMAGIPIGKLEVLWYILLLLLALLAMGIGIYGAIVALL</sequence>
<proteinExistence type="predicted"/>
<comment type="caution">
    <text evidence="7">The sequence shown here is derived from an EMBL/GenBank/DDBJ whole genome shotgun (WGS) entry which is preliminary data.</text>
</comment>
<organism evidence="7 8">
    <name type="scientific">Perkinsus chesapeaki</name>
    <name type="common">Clam parasite</name>
    <name type="synonym">Perkinsus andrewsi</name>
    <dbReference type="NCBI Taxonomy" id="330153"/>
    <lineage>
        <taxon>Eukaryota</taxon>
        <taxon>Sar</taxon>
        <taxon>Alveolata</taxon>
        <taxon>Perkinsozoa</taxon>
        <taxon>Perkinsea</taxon>
        <taxon>Perkinsida</taxon>
        <taxon>Perkinsidae</taxon>
        <taxon>Perkinsus</taxon>
    </lineage>
</organism>
<feature type="transmembrane region" description="Helical" evidence="5">
    <location>
        <begin position="241"/>
        <end position="263"/>
    </location>
</feature>
<dbReference type="Gene3D" id="1.20.1740.10">
    <property type="entry name" value="Amino acid/polyamine transporter I"/>
    <property type="match status" value="1"/>
</dbReference>
<protein>
    <recommendedName>
        <fullName evidence="6">Amino acid transporter transmembrane domain-containing protein</fullName>
    </recommendedName>
</protein>
<keyword evidence="2 5" id="KW-0812">Transmembrane</keyword>
<dbReference type="EMBL" id="JAAPAO010000385">
    <property type="protein sequence ID" value="KAF4661245.1"/>
    <property type="molecule type" value="Genomic_DNA"/>
</dbReference>
<comment type="subcellular location">
    <subcellularLocation>
        <location evidence="1">Membrane</location>
        <topology evidence="1">Multi-pass membrane protein</topology>
    </subcellularLocation>
</comment>
<feature type="transmembrane region" description="Helical" evidence="5">
    <location>
        <begin position="21"/>
        <end position="45"/>
    </location>
</feature>
<dbReference type="GO" id="GO:0016020">
    <property type="term" value="C:membrane"/>
    <property type="evidence" value="ECO:0007669"/>
    <property type="project" value="UniProtKB-SubCell"/>
</dbReference>